<gene>
    <name evidence="2" type="ORF">KFK09_009429</name>
</gene>
<evidence type="ECO:0000256" key="1">
    <source>
        <dbReference type="SAM" id="MobiDB-lite"/>
    </source>
</evidence>
<dbReference type="OrthoDB" id="10427786at2759"/>
<dbReference type="EMBL" id="JAGYWB010000008">
    <property type="protein sequence ID" value="KAI0513409.1"/>
    <property type="molecule type" value="Genomic_DNA"/>
</dbReference>
<keyword evidence="3" id="KW-1185">Reference proteome</keyword>
<feature type="region of interest" description="Disordered" evidence="1">
    <location>
        <begin position="73"/>
        <end position="95"/>
    </location>
</feature>
<name>A0A8T3BKW8_DENNO</name>
<evidence type="ECO:0000313" key="2">
    <source>
        <dbReference type="EMBL" id="KAI0513409.1"/>
    </source>
</evidence>
<feature type="compositionally biased region" description="Basic and acidic residues" evidence="1">
    <location>
        <begin position="9"/>
        <end position="18"/>
    </location>
</feature>
<sequence>MNEKGSGNKLEDSGNHESECDDEPSISFVLKRRKRLTAPAYFAILSRKKKSSCTPVTVNKACRHECIEQNSAESSVGSFNPEMSESEDDSNSYKIKKKRLTTPAYRKFLKKCNIRVKILREVSRTENLILISDA</sequence>
<feature type="compositionally biased region" description="Polar residues" evidence="1">
    <location>
        <begin position="73"/>
        <end position="83"/>
    </location>
</feature>
<protein>
    <submittedName>
        <fullName evidence="2">Uncharacterized protein</fullName>
    </submittedName>
</protein>
<evidence type="ECO:0000313" key="3">
    <source>
        <dbReference type="Proteomes" id="UP000829196"/>
    </source>
</evidence>
<dbReference type="Proteomes" id="UP000829196">
    <property type="component" value="Unassembled WGS sequence"/>
</dbReference>
<dbReference type="AlphaFoldDB" id="A0A8T3BKW8"/>
<comment type="caution">
    <text evidence="2">The sequence shown here is derived from an EMBL/GenBank/DDBJ whole genome shotgun (WGS) entry which is preliminary data.</text>
</comment>
<feature type="region of interest" description="Disordered" evidence="1">
    <location>
        <begin position="1"/>
        <end position="23"/>
    </location>
</feature>
<proteinExistence type="predicted"/>
<organism evidence="2 3">
    <name type="scientific">Dendrobium nobile</name>
    <name type="common">Orchid</name>
    <dbReference type="NCBI Taxonomy" id="94219"/>
    <lineage>
        <taxon>Eukaryota</taxon>
        <taxon>Viridiplantae</taxon>
        <taxon>Streptophyta</taxon>
        <taxon>Embryophyta</taxon>
        <taxon>Tracheophyta</taxon>
        <taxon>Spermatophyta</taxon>
        <taxon>Magnoliopsida</taxon>
        <taxon>Liliopsida</taxon>
        <taxon>Asparagales</taxon>
        <taxon>Orchidaceae</taxon>
        <taxon>Epidendroideae</taxon>
        <taxon>Malaxideae</taxon>
        <taxon>Dendrobiinae</taxon>
        <taxon>Dendrobium</taxon>
    </lineage>
</organism>
<accession>A0A8T3BKW8</accession>
<reference evidence="2" key="1">
    <citation type="journal article" date="2022" name="Front. Genet.">
        <title>Chromosome-Scale Assembly of the Dendrobium nobile Genome Provides Insights Into the Molecular Mechanism of the Biosynthesis of the Medicinal Active Ingredient of Dendrobium.</title>
        <authorList>
            <person name="Xu Q."/>
            <person name="Niu S.-C."/>
            <person name="Li K.-L."/>
            <person name="Zheng P.-J."/>
            <person name="Zhang X.-J."/>
            <person name="Jia Y."/>
            <person name="Liu Y."/>
            <person name="Niu Y.-X."/>
            <person name="Yu L.-H."/>
            <person name="Chen D.-F."/>
            <person name="Zhang G.-Q."/>
        </authorList>
    </citation>
    <scope>NUCLEOTIDE SEQUENCE</scope>
    <source>
        <tissue evidence="2">Leaf</tissue>
    </source>
</reference>